<evidence type="ECO:0000313" key="7">
    <source>
        <dbReference type="Proteomes" id="UP001529235"/>
    </source>
</evidence>
<accession>A0ABD4Z7A2</accession>
<dbReference type="SUPFAM" id="SSF52242">
    <property type="entry name" value="Cobalamin (vitamin B12)-binding domain"/>
    <property type="match status" value="1"/>
</dbReference>
<dbReference type="Proteomes" id="UP001529235">
    <property type="component" value="Unassembled WGS sequence"/>
</dbReference>
<gene>
    <name evidence="6" type="ORF">QPL79_07605</name>
</gene>
<dbReference type="InterPro" id="IPR003759">
    <property type="entry name" value="Cbl-bd_cap"/>
</dbReference>
<feature type="domain" description="B12-binding N-terminal" evidence="5">
    <location>
        <begin position="1"/>
        <end position="93"/>
    </location>
</feature>
<dbReference type="AlphaFoldDB" id="A0ABD4Z7A2"/>
<comment type="caution">
    <text evidence="6">The sequence shown here is derived from an EMBL/GenBank/DDBJ whole genome shotgun (WGS) entry which is preliminary data.</text>
</comment>
<feature type="domain" description="B12-binding" evidence="4">
    <location>
        <begin position="95"/>
        <end position="223"/>
    </location>
</feature>
<dbReference type="InterPro" id="IPR036724">
    <property type="entry name" value="Cobalamin-bd_sf"/>
</dbReference>
<sequence length="228" mass="24567">MSGFREDLCFSLRQSIIDGDIENSLKYANECIKASMNPLEVLNKCVVAGVLELGDRWIRGEAFIADLVAAAEAAKVVIPILKNEIVKRGGKLEYVGRAVIGTVEGDIHDIGKTIVATIWEVNGIEVIDLGVDVPPQKFVEAVKQYNPDIVGMSALLTTTMVKQKETIEALKAAGLRGKVKVIVGGAPTSAEWAREIGADGWAPDAISSIDVVMKWLREKRSAVGETHG</sequence>
<dbReference type="RefSeq" id="WP_285274211.1">
    <property type="nucleotide sequence ID" value="NZ_JASNVW010000005.1"/>
</dbReference>
<proteinExistence type="inferred from homology"/>
<evidence type="ECO:0000256" key="1">
    <source>
        <dbReference type="ARBA" id="ARBA00010854"/>
    </source>
</evidence>
<dbReference type="Pfam" id="PF02310">
    <property type="entry name" value="B12-binding"/>
    <property type="match status" value="1"/>
</dbReference>
<comment type="similarity">
    <text evidence="1">Belongs to the methylamine corrinoid protein family.</text>
</comment>
<dbReference type="Gene3D" id="1.10.1240.10">
    <property type="entry name" value="Methionine synthase domain"/>
    <property type="match status" value="1"/>
</dbReference>
<organism evidence="6 7">
    <name type="scientific">Ignisphaera cupida</name>
    <dbReference type="NCBI Taxonomy" id="3050454"/>
    <lineage>
        <taxon>Archaea</taxon>
        <taxon>Thermoproteota</taxon>
        <taxon>Thermoprotei</taxon>
        <taxon>Desulfurococcales</taxon>
        <taxon>Desulfurococcaceae</taxon>
        <taxon>Ignisphaera</taxon>
    </lineage>
</organism>
<dbReference type="InterPro" id="IPR050554">
    <property type="entry name" value="Met_Synthase/Corrinoid"/>
</dbReference>
<dbReference type="PROSITE" id="PS51332">
    <property type="entry name" value="B12_BINDING"/>
    <property type="match status" value="1"/>
</dbReference>
<dbReference type="Pfam" id="PF02607">
    <property type="entry name" value="B12-binding_2"/>
    <property type="match status" value="1"/>
</dbReference>
<dbReference type="SUPFAM" id="SSF47644">
    <property type="entry name" value="Methionine synthase domain"/>
    <property type="match status" value="1"/>
</dbReference>
<dbReference type="GO" id="GO:0008168">
    <property type="term" value="F:methyltransferase activity"/>
    <property type="evidence" value="ECO:0007669"/>
    <property type="project" value="UniProtKB-ARBA"/>
</dbReference>
<evidence type="ECO:0000313" key="6">
    <source>
        <dbReference type="EMBL" id="MDK6029227.1"/>
    </source>
</evidence>
<evidence type="ECO:0000259" key="4">
    <source>
        <dbReference type="PROSITE" id="PS51332"/>
    </source>
</evidence>
<dbReference type="InterPro" id="IPR006158">
    <property type="entry name" value="Cobalamin-bd"/>
</dbReference>
<dbReference type="FunFam" id="3.40.50.280:FF:000003">
    <property type="entry name" value="Dimethylamine methyltransferase corrinoid protein"/>
    <property type="match status" value="1"/>
</dbReference>
<dbReference type="PANTHER" id="PTHR45833">
    <property type="entry name" value="METHIONINE SYNTHASE"/>
    <property type="match status" value="1"/>
</dbReference>
<dbReference type="InterPro" id="IPR036594">
    <property type="entry name" value="Meth_synthase_dom"/>
</dbReference>
<keyword evidence="2" id="KW-0479">Metal-binding</keyword>
<dbReference type="EMBL" id="JASNVW010000005">
    <property type="protein sequence ID" value="MDK6029227.1"/>
    <property type="molecule type" value="Genomic_DNA"/>
</dbReference>
<dbReference type="GO" id="GO:0046872">
    <property type="term" value="F:metal ion binding"/>
    <property type="evidence" value="ECO:0007669"/>
    <property type="project" value="UniProtKB-KW"/>
</dbReference>
<evidence type="ECO:0000256" key="2">
    <source>
        <dbReference type="ARBA" id="ARBA00022723"/>
    </source>
</evidence>
<protein>
    <submittedName>
        <fullName evidence="6">Corrinoid protein</fullName>
    </submittedName>
</protein>
<dbReference type="CDD" id="cd02070">
    <property type="entry name" value="corrinoid_protein_B12-BD"/>
    <property type="match status" value="1"/>
</dbReference>
<reference evidence="6 7" key="1">
    <citation type="submission" date="2023-05" db="EMBL/GenBank/DDBJ databases">
        <title>A new hyperthermophilic archaea 'Ignisphaera cupida' sp. nov. and description of the family 'Ignisphaeraceae' fam. nov.</title>
        <authorList>
            <person name="Podosokorskaya O.A."/>
            <person name="Elcheninov A.G."/>
            <person name="Klukina A."/>
            <person name="Merkel A.Y."/>
        </authorList>
    </citation>
    <scope>NUCLEOTIDE SEQUENCE [LARGE SCALE GENOMIC DNA]</scope>
    <source>
        <strain evidence="6 7">4213-co</strain>
    </source>
</reference>
<dbReference type="SMART" id="SM01018">
    <property type="entry name" value="B12-binding_2"/>
    <property type="match status" value="1"/>
</dbReference>
<name>A0ABD4Z7A2_9CREN</name>
<dbReference type="PANTHER" id="PTHR45833:SF1">
    <property type="entry name" value="METHIONINE SYNTHASE"/>
    <property type="match status" value="1"/>
</dbReference>
<evidence type="ECO:0000256" key="3">
    <source>
        <dbReference type="ARBA" id="ARBA00023285"/>
    </source>
</evidence>
<evidence type="ECO:0000259" key="5">
    <source>
        <dbReference type="PROSITE" id="PS51337"/>
    </source>
</evidence>
<keyword evidence="7" id="KW-1185">Reference proteome</keyword>
<dbReference type="PROSITE" id="PS51337">
    <property type="entry name" value="B12_BINDING_NTER"/>
    <property type="match status" value="1"/>
</dbReference>
<dbReference type="Gene3D" id="3.40.50.280">
    <property type="entry name" value="Cobalamin-binding domain"/>
    <property type="match status" value="1"/>
</dbReference>
<keyword evidence="3" id="KW-0170">Cobalt</keyword>